<protein>
    <submittedName>
        <fullName evidence="3">Uncharacterized protein</fullName>
    </submittedName>
</protein>
<dbReference type="Proteomes" id="UP000678499">
    <property type="component" value="Unassembled WGS sequence"/>
</dbReference>
<name>A0A7R9BUX6_9CRUS</name>
<proteinExistence type="predicted"/>
<dbReference type="EMBL" id="OA885455">
    <property type="protein sequence ID" value="CAD7282058.1"/>
    <property type="molecule type" value="Genomic_DNA"/>
</dbReference>
<dbReference type="AlphaFoldDB" id="A0A7R9BUX6"/>
<organism evidence="3">
    <name type="scientific">Notodromas monacha</name>
    <dbReference type="NCBI Taxonomy" id="399045"/>
    <lineage>
        <taxon>Eukaryota</taxon>
        <taxon>Metazoa</taxon>
        <taxon>Ecdysozoa</taxon>
        <taxon>Arthropoda</taxon>
        <taxon>Crustacea</taxon>
        <taxon>Oligostraca</taxon>
        <taxon>Ostracoda</taxon>
        <taxon>Podocopa</taxon>
        <taxon>Podocopida</taxon>
        <taxon>Cypridocopina</taxon>
        <taxon>Cypridoidea</taxon>
        <taxon>Cyprididae</taxon>
        <taxon>Notodromas</taxon>
    </lineage>
</organism>
<feature type="signal peptide" evidence="2">
    <location>
        <begin position="1"/>
        <end position="28"/>
    </location>
</feature>
<reference evidence="3" key="1">
    <citation type="submission" date="2020-11" db="EMBL/GenBank/DDBJ databases">
        <authorList>
            <person name="Tran Van P."/>
        </authorList>
    </citation>
    <scope>NUCLEOTIDE SEQUENCE</scope>
</reference>
<accession>A0A7R9BUX6</accession>
<sequence length="632" mass="66044">MLKLYLTCVKAAYLILLATLLEVCLTIALPPSPVVKVENVKSKLNVSKDEFYPTWDNNEEDVESFYIDDDGARTSRQIDVNSEIDEAFEEGIEAEKDDLSQPPVRPIGPRDILDAVLKSFFGGEESGFDSLTRFFMSLAHNFGMDVTLADDKGNKMLNAPMATGVYNYKEEEMVSRVFVLSLAVFVFAEGQVPPASYPNFYADLSQSQVRGETYAGPPEGHVSSTPDNPRKNEFNLNDLFSQINSQAPFISQPDILSSPAVGESNAQQKPSSGSLNSLLNSSILPALTNGGNLIGSLNPLGNLGSSAPLGTTAGLLNYLLSNVNTANAAVGLNHLAPAGAVLSNLDSIGTKPGVNGAGLLLSLLTGGLRDSNTPQNSVMRQGDALGFRMDSNADLASLSPEDVSTLINGASTGPNPLAGLLKPSNLGLVFRGAGAASLLKSLGGLSNIGSGLGSLVGKSSVDSRQGNLNGLSADQLLNLISGNNINSILNVDTSSSDSLPLGDSSLGSVLSFLSTLFGIRPGQAGLNLGELNLLSTILRGDQIPNEYVEEMKARQAAGVQGNLFGASAAASTNARVVENTAGNVSGVVQAYSSNVPLPLSQFLIPGKIRGEGFNGDVNAPAAPINVNNMRPN</sequence>
<dbReference type="EMBL" id="CAJPEX010003418">
    <property type="protein sequence ID" value="CAG0922210.1"/>
    <property type="molecule type" value="Genomic_DNA"/>
</dbReference>
<evidence type="ECO:0000256" key="1">
    <source>
        <dbReference type="SAM" id="MobiDB-lite"/>
    </source>
</evidence>
<evidence type="ECO:0000256" key="2">
    <source>
        <dbReference type="SAM" id="SignalP"/>
    </source>
</evidence>
<feature type="region of interest" description="Disordered" evidence="1">
    <location>
        <begin position="211"/>
        <end position="233"/>
    </location>
</feature>
<evidence type="ECO:0000313" key="4">
    <source>
        <dbReference type="Proteomes" id="UP000678499"/>
    </source>
</evidence>
<evidence type="ECO:0000313" key="3">
    <source>
        <dbReference type="EMBL" id="CAD7282058.1"/>
    </source>
</evidence>
<keyword evidence="2" id="KW-0732">Signal</keyword>
<keyword evidence="4" id="KW-1185">Reference proteome</keyword>
<feature type="chain" id="PRO_5036403056" evidence="2">
    <location>
        <begin position="29"/>
        <end position="632"/>
    </location>
</feature>
<gene>
    <name evidence="3" type="ORF">NMOB1V02_LOCUS9690</name>
</gene>